<name>A0A0C9VIV4_SPHS4</name>
<keyword evidence="3" id="KW-1185">Reference proteome</keyword>
<protein>
    <submittedName>
        <fullName evidence="2">Unplaced genomic scaffold SPHSTscaffold_62, whole genome shotgun sequence</fullName>
    </submittedName>
</protein>
<organism evidence="2 3">
    <name type="scientific">Sphaerobolus stellatus (strain SS14)</name>
    <dbReference type="NCBI Taxonomy" id="990650"/>
    <lineage>
        <taxon>Eukaryota</taxon>
        <taxon>Fungi</taxon>
        <taxon>Dikarya</taxon>
        <taxon>Basidiomycota</taxon>
        <taxon>Agaricomycotina</taxon>
        <taxon>Agaricomycetes</taxon>
        <taxon>Phallomycetidae</taxon>
        <taxon>Geastrales</taxon>
        <taxon>Sphaerobolaceae</taxon>
        <taxon>Sphaerobolus</taxon>
    </lineage>
</organism>
<sequence>MPPKGSQKNAKKLSDTKEPKSRQQDPVDPSLIISGTCTRKPISCAQSKQTPELPDGMVIPDDDSFQMSPGPWPGAVSKSPTTTNFSFSTDGVTAKESVPVKVGKSAKQTGANYVEKRDGEDPNKALKEVITLHTPIKNSSGNTCITKIKIPTVKSFEDVRTIIHDEIGCGDIPEHHFPDLLLHFLKDTKSTVWPLNCEKHWEDAKENWELEVTKKKHTSCVNVQLDLKKLKNAHPKGNSQASKAASCAKAVDFYAASDAEDDATMGYNETEFDTNVAAKQAELESILQDCNTCNAKKNPQDCIHCLINKNGFHKKLSHDMVKAWALSLFLQSEILLWNSTISFHLLQLQMFSTADVIGEKLQQRPPMLRKLIIVHLIIPNWSPGYGEYEYLPPPVCFMPPPMLPKKMYKAMGLFGDSSSPDQPQKCSHIVSCEDSSDSGSDVDYPAVKDWLKRFIDVKGAADHNLKHNRDRFEAQGCLHMPISKLHKVPDNFWGTDQGLKFNVAEIMLLKERLHKSLKAFAKDGKSMQKHKKS</sequence>
<evidence type="ECO:0000313" key="3">
    <source>
        <dbReference type="Proteomes" id="UP000054279"/>
    </source>
</evidence>
<dbReference type="EMBL" id="KN837137">
    <property type="protein sequence ID" value="KIJ41447.1"/>
    <property type="molecule type" value="Genomic_DNA"/>
</dbReference>
<reference evidence="2 3" key="1">
    <citation type="submission" date="2014-06" db="EMBL/GenBank/DDBJ databases">
        <title>Evolutionary Origins and Diversification of the Mycorrhizal Mutualists.</title>
        <authorList>
            <consortium name="DOE Joint Genome Institute"/>
            <consortium name="Mycorrhizal Genomics Consortium"/>
            <person name="Kohler A."/>
            <person name="Kuo A."/>
            <person name="Nagy L.G."/>
            <person name="Floudas D."/>
            <person name="Copeland A."/>
            <person name="Barry K.W."/>
            <person name="Cichocki N."/>
            <person name="Veneault-Fourrey C."/>
            <person name="LaButti K."/>
            <person name="Lindquist E.A."/>
            <person name="Lipzen A."/>
            <person name="Lundell T."/>
            <person name="Morin E."/>
            <person name="Murat C."/>
            <person name="Riley R."/>
            <person name="Ohm R."/>
            <person name="Sun H."/>
            <person name="Tunlid A."/>
            <person name="Henrissat B."/>
            <person name="Grigoriev I.V."/>
            <person name="Hibbett D.S."/>
            <person name="Martin F."/>
        </authorList>
    </citation>
    <scope>NUCLEOTIDE SEQUENCE [LARGE SCALE GENOMIC DNA]</scope>
    <source>
        <strain evidence="2 3">SS14</strain>
    </source>
</reference>
<dbReference type="AlphaFoldDB" id="A0A0C9VIV4"/>
<feature type="region of interest" description="Disordered" evidence="1">
    <location>
        <begin position="1"/>
        <end position="81"/>
    </location>
</feature>
<dbReference type="Proteomes" id="UP000054279">
    <property type="component" value="Unassembled WGS sequence"/>
</dbReference>
<gene>
    <name evidence="2" type="ORF">M422DRAFT_255651</name>
</gene>
<evidence type="ECO:0000313" key="2">
    <source>
        <dbReference type="EMBL" id="KIJ41447.1"/>
    </source>
</evidence>
<feature type="compositionally biased region" description="Basic and acidic residues" evidence="1">
    <location>
        <begin position="12"/>
        <end position="25"/>
    </location>
</feature>
<evidence type="ECO:0000256" key="1">
    <source>
        <dbReference type="SAM" id="MobiDB-lite"/>
    </source>
</evidence>
<proteinExistence type="predicted"/>
<accession>A0A0C9VIV4</accession>
<dbReference type="HOGENOM" id="CLU_038402_0_0_1"/>